<accession>A0ACB9IY19</accession>
<evidence type="ECO:0000313" key="2">
    <source>
        <dbReference type="Proteomes" id="UP001056120"/>
    </source>
</evidence>
<dbReference type="EMBL" id="CM042023">
    <property type="protein sequence ID" value="KAI3812410.1"/>
    <property type="molecule type" value="Genomic_DNA"/>
</dbReference>
<comment type="caution">
    <text evidence="1">The sequence shown here is derived from an EMBL/GenBank/DDBJ whole genome shotgun (WGS) entry which is preliminary data.</text>
</comment>
<proteinExistence type="predicted"/>
<keyword evidence="2" id="KW-1185">Reference proteome</keyword>
<dbReference type="Proteomes" id="UP001056120">
    <property type="component" value="Linkage Group LG06"/>
</dbReference>
<reference evidence="1 2" key="2">
    <citation type="journal article" date="2022" name="Mol. Ecol. Resour.">
        <title>The genomes of chicory, endive, great burdock and yacon provide insights into Asteraceae paleo-polyploidization history and plant inulin production.</title>
        <authorList>
            <person name="Fan W."/>
            <person name="Wang S."/>
            <person name="Wang H."/>
            <person name="Wang A."/>
            <person name="Jiang F."/>
            <person name="Liu H."/>
            <person name="Zhao H."/>
            <person name="Xu D."/>
            <person name="Zhang Y."/>
        </authorList>
    </citation>
    <scope>NUCLEOTIDE SEQUENCE [LARGE SCALE GENOMIC DNA]</scope>
    <source>
        <strain evidence="2">cv. Yunnan</strain>
        <tissue evidence="1">Leaves</tissue>
    </source>
</reference>
<sequence>MTKLGVRVSLWDGDLKDTPILRSLCTSWLKNCSLRVIYHITEELDGRRKKRGKTAGQRKPTPHGVIQRRQRKPTPHQRRPTPNCFLHSLLQVLSVSLRPPSVSLRWVRFRRGVWAKQPDFQVKRIVLMSFMQPCGYTRICRSTFEFPMLSKNPSRGVILRFVALTSKNPSRG</sequence>
<name>A0ACB9IY19_9ASTR</name>
<reference evidence="2" key="1">
    <citation type="journal article" date="2022" name="Mol. Ecol. Resour.">
        <title>The genomes of chicory, endive, great burdock and yacon provide insights into Asteraceae palaeo-polyploidization history and plant inulin production.</title>
        <authorList>
            <person name="Fan W."/>
            <person name="Wang S."/>
            <person name="Wang H."/>
            <person name="Wang A."/>
            <person name="Jiang F."/>
            <person name="Liu H."/>
            <person name="Zhao H."/>
            <person name="Xu D."/>
            <person name="Zhang Y."/>
        </authorList>
    </citation>
    <scope>NUCLEOTIDE SEQUENCE [LARGE SCALE GENOMIC DNA]</scope>
    <source>
        <strain evidence="2">cv. Yunnan</strain>
    </source>
</reference>
<evidence type="ECO:0000313" key="1">
    <source>
        <dbReference type="EMBL" id="KAI3812410.1"/>
    </source>
</evidence>
<organism evidence="1 2">
    <name type="scientific">Smallanthus sonchifolius</name>
    <dbReference type="NCBI Taxonomy" id="185202"/>
    <lineage>
        <taxon>Eukaryota</taxon>
        <taxon>Viridiplantae</taxon>
        <taxon>Streptophyta</taxon>
        <taxon>Embryophyta</taxon>
        <taxon>Tracheophyta</taxon>
        <taxon>Spermatophyta</taxon>
        <taxon>Magnoliopsida</taxon>
        <taxon>eudicotyledons</taxon>
        <taxon>Gunneridae</taxon>
        <taxon>Pentapetalae</taxon>
        <taxon>asterids</taxon>
        <taxon>campanulids</taxon>
        <taxon>Asterales</taxon>
        <taxon>Asteraceae</taxon>
        <taxon>Asteroideae</taxon>
        <taxon>Heliantheae alliance</taxon>
        <taxon>Millerieae</taxon>
        <taxon>Smallanthus</taxon>
    </lineage>
</organism>
<gene>
    <name evidence="1" type="ORF">L1987_17118</name>
</gene>
<protein>
    <submittedName>
        <fullName evidence="1">Uncharacterized protein</fullName>
    </submittedName>
</protein>